<comment type="function">
    <text evidence="1">Subunit of the oligosaccharyl transferase (OST) complex that catalyzes the initial transfer of a defined glycan (Glc(3)Man(9)GlcNAc(2) in eukaryotes) from the lipid carrier dolichol-pyrophosphate to an asparagine residue within an Asn-X-Ser/Thr consensus motif in nascent polypeptide chains, the first step in protein N-glycosylation. N-glycosylation occurs cotranslationally and the complex associates with the Sec61 complex at the channel-forming translocon complex that mediates protein translocation across the endoplasmic reticulum (ER). All subunits are required for a maximal enzyme activity.</text>
</comment>
<evidence type="ECO:0000259" key="19">
    <source>
        <dbReference type="Pfam" id="PF25147"/>
    </source>
</evidence>
<comment type="caution">
    <text evidence="20">The sequence shown here is derived from an EMBL/GenBank/DDBJ whole genome shotgun (WGS) entry which is preliminary data.</text>
</comment>
<gene>
    <name evidence="20" type="ORF">J1605_015805</name>
</gene>
<keyword evidence="6 15" id="KW-0812">Transmembrane</keyword>
<evidence type="ECO:0000256" key="4">
    <source>
        <dbReference type="ARBA" id="ARBA00009038"/>
    </source>
</evidence>
<dbReference type="InterPro" id="IPR055373">
    <property type="entry name" value="Ribophorin_II_N"/>
</dbReference>
<feature type="domain" description="Ribophorin II C-terminal" evidence="19">
    <location>
        <begin position="693"/>
        <end position="791"/>
    </location>
</feature>
<dbReference type="EMBL" id="JAIQCJ010002467">
    <property type="protein sequence ID" value="KAJ8776079.1"/>
    <property type="molecule type" value="Genomic_DNA"/>
</dbReference>
<dbReference type="PANTHER" id="PTHR12640:SF0">
    <property type="entry name" value="DOLICHYL-DIPHOSPHOOLIGOSACCHARIDE--PROTEIN GLYCOSYLTRANSFERASE SUBUNIT 2"/>
    <property type="match status" value="1"/>
</dbReference>
<dbReference type="InterPro" id="IPR055374">
    <property type="entry name" value="Ribophorin_II_3rd"/>
</dbReference>
<dbReference type="Pfam" id="PF23861">
    <property type="entry name" value="Ribophorin_II_2nd"/>
    <property type="match status" value="1"/>
</dbReference>
<evidence type="ECO:0000259" key="17">
    <source>
        <dbReference type="Pfam" id="PF23860"/>
    </source>
</evidence>
<keyword evidence="21" id="KW-1185">Reference proteome</keyword>
<keyword evidence="10 15" id="KW-0472">Membrane</keyword>
<keyword evidence="8" id="KW-0256">Endoplasmic reticulum</keyword>
<evidence type="ECO:0000256" key="11">
    <source>
        <dbReference type="ARBA" id="ARBA00030078"/>
    </source>
</evidence>
<dbReference type="Proteomes" id="UP001159641">
    <property type="component" value="Unassembled WGS sequence"/>
</dbReference>
<evidence type="ECO:0000256" key="6">
    <source>
        <dbReference type="ARBA" id="ARBA00022692"/>
    </source>
</evidence>
<dbReference type="AlphaFoldDB" id="A0AB34G998"/>
<proteinExistence type="inferred from homology"/>
<keyword evidence="9 15" id="KW-1133">Transmembrane helix</keyword>
<comment type="subunit">
    <text evidence="14">Component of the oligosaccharyltransferase (OST) complex. OST exists in two different complex forms which contain common core subunits RPN1, RPN2, OST48, OST4, DAD1 and TMEM258, either STT3A or STT3B as catalytic subunits, and form-specific accessory subunits. STT3A complex assembly occurs through the formation of 3 subcomplexes. Subcomplex 1 contains RPN1 and TMEM258, subcomplex 2 contains the STT3A-specific subunits STT3A, DC2/OSTC, and KCP2 as well as the core subunit OST4, and subcomplex 3 contains RPN2, DAD1, and OST48. The STT3A complex can form stable complexes with the Sec61 complex or with both the Sec61 and TRAP complexes. Interacts with DDI2. Interacts with TMEM35A/NACHO.</text>
</comment>
<evidence type="ECO:0000313" key="21">
    <source>
        <dbReference type="Proteomes" id="UP001159641"/>
    </source>
</evidence>
<sequence>MKPAPRPRPTACRQRPEWDCCEAVGSKWARARGESGPVLEDCSALCARGLEFRPQLLGAARPSGTAETDLCLEPIPARGVCRESLASPPAHSRSHFLERKSACVSGPGSSTVFLLALTIIASAHALTPTHYLTRHDVERLKASLDRPFTSLESAFYSIVGLSSLGAQVPDVKQACTFIKSNLDPSNVDSLFYAAQSSQALSGCEISISNETKDLLLAAVSEDSSVAQIYHAVAALSGFGLPLASQEVLGALTSRLSKEETVLATVQALQTASYLSQQADLRSIVEEIEDLVARLDELGGVYLQFEEGLETTALFVAATYKLMDHVGTEPSIKEDQVIQLMNAIFSKKNFESLSEAFSVASAAAALSQNRYHVPVVVVPEGSPSYTQEQAVLRLQVTNVLSQPLTQATVKLEHAKSVASRATVLQKTSFTLVGDVFELNFVNVKFSSGYYDFSVKVEGDNRYIANTVELRVKISTEVGITNVDLSTVDKDQSIAPKTTRDLQILLSENLPINVSFRVTYPAKAKGTFIADSHQNFALFFQLVDVNTGAELTPHQTFVRLHNQKTGQEVVFVAEPDSKNVYKFELDTSERKLEFDSASGTYTLYLIIGDATLKNPILWNVVCASMYLDPGKSGCAAVSHRQLLSRAWAVYPGPPCHPGRTHCEADVVIRFPEEDAPSTVLSKNLFTPKQEIQHLFREPEKRPPTVVSNTFTALILSPLLLLFALWIRIGANVSNFTFAPSTIIFHLGHAAMLGLMYVYWTQLNMFQTLKYLAILGSLTFLAGNRMLAQQAIKRKPFSALLPCPREGPFCNHSSLPELFLLSLRSMLFPPETASGFTEAPSREHCSVARITSPRTRQT</sequence>
<evidence type="ECO:0000256" key="15">
    <source>
        <dbReference type="SAM" id="Phobius"/>
    </source>
</evidence>
<evidence type="ECO:0000256" key="1">
    <source>
        <dbReference type="ARBA" id="ARBA00002791"/>
    </source>
</evidence>
<comment type="similarity">
    <text evidence="4">Belongs to the SWP1 family.</text>
</comment>
<comment type="pathway">
    <text evidence="3">Protein modification; protein glycosylation.</text>
</comment>
<evidence type="ECO:0000256" key="8">
    <source>
        <dbReference type="ARBA" id="ARBA00022824"/>
    </source>
</evidence>
<organism evidence="20 21">
    <name type="scientific">Eschrichtius robustus</name>
    <name type="common">California gray whale</name>
    <name type="synonym">Eschrichtius gibbosus</name>
    <dbReference type="NCBI Taxonomy" id="9764"/>
    <lineage>
        <taxon>Eukaryota</taxon>
        <taxon>Metazoa</taxon>
        <taxon>Chordata</taxon>
        <taxon>Craniata</taxon>
        <taxon>Vertebrata</taxon>
        <taxon>Euteleostomi</taxon>
        <taxon>Mammalia</taxon>
        <taxon>Eutheria</taxon>
        <taxon>Laurasiatheria</taxon>
        <taxon>Artiodactyla</taxon>
        <taxon>Whippomorpha</taxon>
        <taxon>Cetacea</taxon>
        <taxon>Mysticeti</taxon>
        <taxon>Eschrichtiidae</taxon>
        <taxon>Eschrichtius</taxon>
    </lineage>
</organism>
<dbReference type="InterPro" id="IPR055375">
    <property type="entry name" value="Ribophorin_II_2nd"/>
</dbReference>
<feature type="domain" description="Ribophorin II third" evidence="17">
    <location>
        <begin position="511"/>
        <end position="619"/>
    </location>
</feature>
<dbReference type="GO" id="GO:0006487">
    <property type="term" value="P:protein N-linked glycosylation"/>
    <property type="evidence" value="ECO:0007669"/>
    <property type="project" value="TreeGrafter"/>
</dbReference>
<comment type="subcellular location">
    <subcellularLocation>
        <location evidence="2">Endoplasmic reticulum membrane</location>
        <topology evidence="2">Multi-pass membrane protein</topology>
    </subcellularLocation>
</comment>
<keyword evidence="7" id="KW-0732">Signal</keyword>
<feature type="domain" description="Ribophorin II N-terminal" evidence="16">
    <location>
        <begin position="132"/>
        <end position="366"/>
    </location>
</feature>
<evidence type="ECO:0000259" key="16">
    <source>
        <dbReference type="Pfam" id="PF05817"/>
    </source>
</evidence>
<feature type="transmembrane region" description="Helical" evidence="15">
    <location>
        <begin position="768"/>
        <end position="785"/>
    </location>
</feature>
<dbReference type="GO" id="GO:0008250">
    <property type="term" value="C:oligosaccharyltransferase complex"/>
    <property type="evidence" value="ECO:0007669"/>
    <property type="project" value="InterPro"/>
</dbReference>
<protein>
    <recommendedName>
        <fullName evidence="5">Dolichyl-diphosphooligosaccharide--protein glycosyltransferase subunit 2</fullName>
    </recommendedName>
    <alternativeName>
        <fullName evidence="12">Dolichyl-diphosphooligosaccharide--protein glycosyltransferase 63 kDa subunit</fullName>
    </alternativeName>
    <alternativeName>
        <fullName evidence="13">Ribophorin II</fullName>
    </alternativeName>
    <alternativeName>
        <fullName evidence="11">Ribophorin-2</fullName>
    </alternativeName>
</protein>
<dbReference type="Pfam" id="PF05817">
    <property type="entry name" value="Ribophorin_II"/>
    <property type="match status" value="1"/>
</dbReference>
<name>A0AB34G998_ESCRO</name>
<dbReference type="InterPro" id="IPR056790">
    <property type="entry name" value="Ribophorin_II_C"/>
</dbReference>
<evidence type="ECO:0000256" key="13">
    <source>
        <dbReference type="ARBA" id="ARBA00032139"/>
    </source>
</evidence>
<evidence type="ECO:0000256" key="10">
    <source>
        <dbReference type="ARBA" id="ARBA00023136"/>
    </source>
</evidence>
<evidence type="ECO:0000256" key="7">
    <source>
        <dbReference type="ARBA" id="ARBA00022729"/>
    </source>
</evidence>
<accession>A0AB34G998</accession>
<evidence type="ECO:0000256" key="9">
    <source>
        <dbReference type="ARBA" id="ARBA00022989"/>
    </source>
</evidence>
<feature type="domain" description="Ribophorin II second" evidence="18">
    <location>
        <begin position="374"/>
        <end position="472"/>
    </location>
</feature>
<dbReference type="PANTHER" id="PTHR12640">
    <property type="entry name" value="RIBOPHORIN II"/>
    <property type="match status" value="1"/>
</dbReference>
<dbReference type="InterPro" id="IPR008814">
    <property type="entry name" value="Swp1"/>
</dbReference>
<reference evidence="20 21" key="1">
    <citation type="submission" date="2022-11" db="EMBL/GenBank/DDBJ databases">
        <title>Whole genome sequence of Eschrichtius robustus ER-17-0199.</title>
        <authorList>
            <person name="Bruniche-Olsen A."/>
            <person name="Black A.N."/>
            <person name="Fields C.J."/>
            <person name="Walden K."/>
            <person name="Dewoody J.A."/>
        </authorList>
    </citation>
    <scope>NUCLEOTIDE SEQUENCE [LARGE SCALE GENOMIC DNA]</scope>
    <source>
        <strain evidence="20">ER-17-0199</strain>
        <tissue evidence="20">Blubber</tissue>
    </source>
</reference>
<dbReference type="Pfam" id="PF25147">
    <property type="entry name" value="Ribophorin_II_C"/>
    <property type="match status" value="1"/>
</dbReference>
<evidence type="ECO:0000256" key="5">
    <source>
        <dbReference type="ARBA" id="ARBA00017612"/>
    </source>
</evidence>
<dbReference type="Pfam" id="PF23860">
    <property type="entry name" value="Ribophorin_II_3rd"/>
    <property type="match status" value="1"/>
</dbReference>
<evidence type="ECO:0000313" key="20">
    <source>
        <dbReference type="EMBL" id="KAJ8776079.1"/>
    </source>
</evidence>
<evidence type="ECO:0000259" key="18">
    <source>
        <dbReference type="Pfam" id="PF23861"/>
    </source>
</evidence>
<evidence type="ECO:0000256" key="12">
    <source>
        <dbReference type="ARBA" id="ARBA00030216"/>
    </source>
</evidence>
<evidence type="ECO:0000256" key="2">
    <source>
        <dbReference type="ARBA" id="ARBA00004477"/>
    </source>
</evidence>
<feature type="transmembrane region" description="Helical" evidence="15">
    <location>
        <begin position="735"/>
        <end position="756"/>
    </location>
</feature>
<feature type="transmembrane region" description="Helical" evidence="15">
    <location>
        <begin position="703"/>
        <end position="723"/>
    </location>
</feature>
<evidence type="ECO:0000256" key="3">
    <source>
        <dbReference type="ARBA" id="ARBA00004922"/>
    </source>
</evidence>
<evidence type="ECO:0000256" key="14">
    <source>
        <dbReference type="ARBA" id="ARBA00046750"/>
    </source>
</evidence>